<reference evidence="1" key="2">
    <citation type="submission" date="2025-09" db="UniProtKB">
        <authorList>
            <consortium name="EnsemblPlants"/>
        </authorList>
    </citation>
    <scope>IDENTIFICATION</scope>
</reference>
<name>A0ACD5U069_AVESA</name>
<evidence type="ECO:0000313" key="2">
    <source>
        <dbReference type="Proteomes" id="UP001732700"/>
    </source>
</evidence>
<reference evidence="1" key="1">
    <citation type="submission" date="2021-05" db="EMBL/GenBank/DDBJ databases">
        <authorList>
            <person name="Scholz U."/>
            <person name="Mascher M."/>
            <person name="Fiebig A."/>
        </authorList>
    </citation>
    <scope>NUCLEOTIDE SEQUENCE [LARGE SCALE GENOMIC DNA]</scope>
</reference>
<organism evidence="1 2">
    <name type="scientific">Avena sativa</name>
    <name type="common">Oat</name>
    <dbReference type="NCBI Taxonomy" id="4498"/>
    <lineage>
        <taxon>Eukaryota</taxon>
        <taxon>Viridiplantae</taxon>
        <taxon>Streptophyta</taxon>
        <taxon>Embryophyta</taxon>
        <taxon>Tracheophyta</taxon>
        <taxon>Spermatophyta</taxon>
        <taxon>Magnoliopsida</taxon>
        <taxon>Liliopsida</taxon>
        <taxon>Poales</taxon>
        <taxon>Poaceae</taxon>
        <taxon>BOP clade</taxon>
        <taxon>Pooideae</taxon>
        <taxon>Poodae</taxon>
        <taxon>Poeae</taxon>
        <taxon>Poeae Chloroplast Group 1 (Aveneae type)</taxon>
        <taxon>Aveninae</taxon>
        <taxon>Avena</taxon>
    </lineage>
</organism>
<sequence length="475" mass="53662">MEGMPRRSRTATRLSVCGGKPICKTRKPKSQFLNLPEDIQCKVLSELSLKEAARTSILSIEWGSVRSVHPKLRFDGATMCGGKTAAASSSEQYAQEFVQNVNAVLQRHNGMFVEDFEVKYEFSRELAVHLDNWIRFVVASQTKNLAFDLVPAEFRGRNDRYLLPIELLLDCRTTSRLRSIQLSFMTIVLPPRFNGFPNLRNLDLHLVHVTAEDLQELLSSCSKIESLSIVRCHLEDQLKADHPLSCLLHLYIAYCEVTKIQFNAVNLKTFVYRGEWLPIDLSQSSDLKDVHLYLDDFITLELALTTFPAALPTVQNLTLKAAAPLKMPGLLENPDKFCQLKYIHLDLMIIDEDDGNILSLASYLRAAPLIEKLELHFGSFAIPHYGQEPIRTLPGCRHNYLKNINVMGFMGSTGQLEFLLHAVENAPALEVLTLDPACTFNADHQGRTYFIEIVRKIGIKHLGERVLPTTKLCVL</sequence>
<proteinExistence type="predicted"/>
<keyword evidence="2" id="KW-1185">Reference proteome</keyword>
<dbReference type="Proteomes" id="UP001732700">
    <property type="component" value="Chromosome 1D"/>
</dbReference>
<evidence type="ECO:0000313" key="1">
    <source>
        <dbReference type="EnsemblPlants" id="AVESA.00010b.r2.1DG0158190.1.CDS"/>
    </source>
</evidence>
<accession>A0ACD5U069</accession>
<dbReference type="EnsemblPlants" id="AVESA.00010b.r2.1DG0158190.1">
    <property type="protein sequence ID" value="AVESA.00010b.r2.1DG0158190.1.CDS"/>
    <property type="gene ID" value="AVESA.00010b.r2.1DG0158190"/>
</dbReference>
<protein>
    <submittedName>
        <fullName evidence="1">Uncharacterized protein</fullName>
    </submittedName>
</protein>